<accession>A0AAD9DKR7</accession>
<feature type="region of interest" description="Disordered" evidence="1">
    <location>
        <begin position="30"/>
        <end position="54"/>
    </location>
</feature>
<reference evidence="2" key="1">
    <citation type="submission" date="2023-06" db="EMBL/GenBank/DDBJ databases">
        <title>Survivors Of The Sea: Transcriptome response of Skeletonema marinoi to long-term dormancy.</title>
        <authorList>
            <person name="Pinder M.I.M."/>
            <person name="Kourtchenko O."/>
            <person name="Robertson E.K."/>
            <person name="Larsson T."/>
            <person name="Maumus F."/>
            <person name="Osuna-Cruz C.M."/>
            <person name="Vancaester E."/>
            <person name="Stenow R."/>
            <person name="Vandepoele K."/>
            <person name="Ploug H."/>
            <person name="Bruchert V."/>
            <person name="Godhe A."/>
            <person name="Topel M."/>
        </authorList>
    </citation>
    <scope>NUCLEOTIDE SEQUENCE</scope>
    <source>
        <strain evidence="2">R05AC</strain>
    </source>
</reference>
<feature type="compositionally biased region" description="Basic residues" evidence="1">
    <location>
        <begin position="30"/>
        <end position="39"/>
    </location>
</feature>
<sequence>MDDMNVIPDEDFDRLWDEAVAEAAVKSIKQLKSHSRSKGQRYAPSSKQLSNRRETVAVVHQRVEKASGNELTVDTHQNQLEWLTRRPNQNQIVMN</sequence>
<evidence type="ECO:0000313" key="3">
    <source>
        <dbReference type="Proteomes" id="UP001224775"/>
    </source>
</evidence>
<gene>
    <name evidence="2" type="ORF">QTG54_000932</name>
</gene>
<dbReference type="AlphaFoldDB" id="A0AAD9DKR7"/>
<keyword evidence="3" id="KW-1185">Reference proteome</keyword>
<evidence type="ECO:0000313" key="2">
    <source>
        <dbReference type="EMBL" id="KAK1748993.1"/>
    </source>
</evidence>
<protein>
    <submittedName>
        <fullName evidence="2">Uncharacterized protein</fullName>
    </submittedName>
</protein>
<dbReference type="EMBL" id="JATAAI010000001">
    <property type="protein sequence ID" value="KAK1748993.1"/>
    <property type="molecule type" value="Genomic_DNA"/>
</dbReference>
<dbReference type="Proteomes" id="UP001224775">
    <property type="component" value="Unassembled WGS sequence"/>
</dbReference>
<proteinExistence type="predicted"/>
<organism evidence="2 3">
    <name type="scientific">Skeletonema marinoi</name>
    <dbReference type="NCBI Taxonomy" id="267567"/>
    <lineage>
        <taxon>Eukaryota</taxon>
        <taxon>Sar</taxon>
        <taxon>Stramenopiles</taxon>
        <taxon>Ochrophyta</taxon>
        <taxon>Bacillariophyta</taxon>
        <taxon>Coscinodiscophyceae</taxon>
        <taxon>Thalassiosirophycidae</taxon>
        <taxon>Thalassiosirales</taxon>
        <taxon>Skeletonemataceae</taxon>
        <taxon>Skeletonema</taxon>
        <taxon>Skeletonema marinoi-dohrnii complex</taxon>
    </lineage>
</organism>
<comment type="caution">
    <text evidence="2">The sequence shown here is derived from an EMBL/GenBank/DDBJ whole genome shotgun (WGS) entry which is preliminary data.</text>
</comment>
<name>A0AAD9DKR7_9STRA</name>
<evidence type="ECO:0000256" key="1">
    <source>
        <dbReference type="SAM" id="MobiDB-lite"/>
    </source>
</evidence>